<evidence type="ECO:0000256" key="1">
    <source>
        <dbReference type="ARBA" id="ARBA00022723"/>
    </source>
</evidence>
<dbReference type="InterPro" id="IPR035500">
    <property type="entry name" value="NHR-like_dom_sf"/>
</dbReference>
<dbReference type="GO" id="GO:0003700">
    <property type="term" value="F:DNA-binding transcription factor activity"/>
    <property type="evidence" value="ECO:0007669"/>
    <property type="project" value="InterPro"/>
</dbReference>
<dbReference type="EMBL" id="JADDUC020000002">
    <property type="protein sequence ID" value="KAI1242032.1"/>
    <property type="molecule type" value="Genomic_DNA"/>
</dbReference>
<keyword evidence="3" id="KW-0862">Zinc</keyword>
<reference evidence="10" key="1">
    <citation type="submission" date="2020-10" db="EMBL/GenBank/DDBJ databases">
        <title>Feather gene expression reveals the developmental basis of iridescence in African starlings.</title>
        <authorList>
            <person name="Rubenstein D.R."/>
        </authorList>
    </citation>
    <scope>NUCLEOTIDE SEQUENCE</scope>
    <source>
        <strain evidence="10">SS15</strain>
        <tissue evidence="10">Liver</tissue>
    </source>
</reference>
<reference evidence="11 12" key="2">
    <citation type="journal article" date="2021" name="J. Hered.">
        <title>Feather Gene Expression Elucidates the Developmental Basis of Plumage Iridescence in African Starlings.</title>
        <authorList>
            <person name="Rubenstein D.R."/>
            <person name="Corvelo A."/>
            <person name="MacManes M.D."/>
            <person name="Maia R."/>
            <person name="Narzisi G."/>
            <person name="Rousaki A."/>
            <person name="Vandenabeele P."/>
            <person name="Shawkey M.D."/>
            <person name="Solomon J."/>
        </authorList>
    </citation>
    <scope>NUCLEOTIDE SEQUENCE [LARGE SCALE GENOMIC DNA]</scope>
    <source>
        <strain evidence="11">SS15</strain>
    </source>
</reference>
<evidence type="ECO:0000256" key="8">
    <source>
        <dbReference type="ARBA" id="ARBA00023242"/>
    </source>
</evidence>
<keyword evidence="6" id="KW-0804">Transcription</keyword>
<dbReference type="InterPro" id="IPR001628">
    <property type="entry name" value="Znf_hrmn_rcpt"/>
</dbReference>
<accession>A0A835U225</accession>
<dbReference type="Proteomes" id="UP000618051">
    <property type="component" value="Unassembled WGS sequence"/>
</dbReference>
<evidence type="ECO:0000256" key="6">
    <source>
        <dbReference type="ARBA" id="ARBA00023163"/>
    </source>
</evidence>
<evidence type="ECO:0000256" key="2">
    <source>
        <dbReference type="ARBA" id="ARBA00022771"/>
    </source>
</evidence>
<dbReference type="SUPFAM" id="SSF48508">
    <property type="entry name" value="Nuclear receptor ligand-binding domain"/>
    <property type="match status" value="1"/>
</dbReference>
<keyword evidence="2" id="KW-0863">Zinc-finger</keyword>
<dbReference type="GO" id="GO:0008270">
    <property type="term" value="F:zinc ion binding"/>
    <property type="evidence" value="ECO:0007669"/>
    <property type="project" value="UniProtKB-KW"/>
</dbReference>
<keyword evidence="8" id="KW-0539">Nucleus</keyword>
<dbReference type="EMBL" id="JADDUC010000014">
    <property type="protein sequence ID" value="KAG0127867.1"/>
    <property type="molecule type" value="Genomic_DNA"/>
</dbReference>
<feature type="domain" description="Nuclear receptor" evidence="9">
    <location>
        <begin position="1"/>
        <end position="86"/>
    </location>
</feature>
<protein>
    <recommendedName>
        <fullName evidence="9">Nuclear receptor domain-containing protein</fullName>
    </recommendedName>
</protein>
<dbReference type="SMART" id="SM00399">
    <property type="entry name" value="ZnF_C4"/>
    <property type="match status" value="1"/>
</dbReference>
<dbReference type="Pfam" id="PF00105">
    <property type="entry name" value="zf-C4"/>
    <property type="match status" value="1"/>
</dbReference>
<dbReference type="InterPro" id="IPR013088">
    <property type="entry name" value="Znf_NHR/GATA"/>
</dbReference>
<sequence>MGGQIRKPAKILSSVSNHYPRRFVSSAKFFYSYTIYFIYFTSPGQHNYLCAGRNDCIVDKIRRKNCPACRLRKCCQAGMVLGGRKLKKFNKIKVVRTLDVALQQPAALQDESQSLAQRLSFSPNQEIQFVPPMISVLRGIEPEVVYAGYDNTKPETPSSLLTSLNHLCERQLLCVVKWSKLLPVPLEGLRSQSQFDEMRTSYIRELVKAIGLRQKGVVANSQRFYQLTKLLDSMHDSYQEQSIGLYNTFEKMCRIEYYSSNYLGYDLFSTNETLESVEHDPVHTVTKARKDITEVFIILEIVSYREGAVLDGQPELTPACGHLPAARWPQPRDVGQEETRHIEKVCEVVVMGRYNRMQTAGTQESSYRQLLPTQKKETLMANGEMNTLPMKHGLSGMLRHFSLLLAHPSDTQQAEKHHKKEDKETKSRCCQRLKKQRGHLFEQKARTGEGDEFTLKKIKGFYHSYGKALGLLISMFPGRGWIRSYLLLQETANCCSTSAHKNPRDLDKFSDHSIIFSIVSVTAVFTPQKAVTAQLTEL</sequence>
<gene>
    <name evidence="11" type="ORF">IHE44_0005546</name>
    <name evidence="10" type="ORF">IHE44_002261</name>
</gene>
<comment type="caution">
    <text evidence="10">The sequence shown here is derived from an EMBL/GenBank/DDBJ whole genome shotgun (WGS) entry which is preliminary data.</text>
</comment>
<dbReference type="InterPro" id="IPR050200">
    <property type="entry name" value="Nuclear_hormone_rcpt_NR3"/>
</dbReference>
<name>A0A835U225_9PASS</name>
<evidence type="ECO:0000256" key="7">
    <source>
        <dbReference type="ARBA" id="ARBA00023170"/>
    </source>
</evidence>
<evidence type="ECO:0000313" key="11">
    <source>
        <dbReference type="EMBL" id="KAI1242032.1"/>
    </source>
</evidence>
<dbReference type="OrthoDB" id="8580220at2759"/>
<keyword evidence="4" id="KW-0805">Transcription regulation</keyword>
<reference evidence="11" key="3">
    <citation type="submission" date="2022-01" db="EMBL/GenBank/DDBJ databases">
        <authorList>
            <person name="Rubenstein D.R."/>
        </authorList>
    </citation>
    <scope>NUCLEOTIDE SEQUENCE</scope>
    <source>
        <strain evidence="11">SS15</strain>
        <tissue evidence="11">Liver</tissue>
    </source>
</reference>
<evidence type="ECO:0000313" key="12">
    <source>
        <dbReference type="Proteomes" id="UP000618051"/>
    </source>
</evidence>
<keyword evidence="1" id="KW-0479">Metal-binding</keyword>
<evidence type="ECO:0000256" key="5">
    <source>
        <dbReference type="ARBA" id="ARBA00023125"/>
    </source>
</evidence>
<evidence type="ECO:0000259" key="9">
    <source>
        <dbReference type="PROSITE" id="PS51030"/>
    </source>
</evidence>
<evidence type="ECO:0000313" key="10">
    <source>
        <dbReference type="EMBL" id="KAG0127867.1"/>
    </source>
</evidence>
<proteinExistence type="predicted"/>
<dbReference type="GO" id="GO:0043565">
    <property type="term" value="F:sequence-specific DNA binding"/>
    <property type="evidence" value="ECO:0007669"/>
    <property type="project" value="InterPro"/>
</dbReference>
<keyword evidence="5" id="KW-0238">DNA-binding</keyword>
<dbReference type="Gene3D" id="1.10.565.10">
    <property type="entry name" value="Retinoid X Receptor"/>
    <property type="match status" value="2"/>
</dbReference>
<dbReference type="PROSITE" id="PS51030">
    <property type="entry name" value="NUCLEAR_REC_DBD_2"/>
    <property type="match status" value="1"/>
</dbReference>
<keyword evidence="12" id="KW-1185">Reference proteome</keyword>
<dbReference type="PANTHER" id="PTHR48092">
    <property type="entry name" value="KNIRPS-RELATED PROTEIN-RELATED"/>
    <property type="match status" value="1"/>
</dbReference>
<dbReference type="Gene3D" id="3.30.50.10">
    <property type="entry name" value="Erythroid Transcription Factor GATA-1, subunit A"/>
    <property type="match status" value="1"/>
</dbReference>
<evidence type="ECO:0000256" key="3">
    <source>
        <dbReference type="ARBA" id="ARBA00022833"/>
    </source>
</evidence>
<evidence type="ECO:0000256" key="4">
    <source>
        <dbReference type="ARBA" id="ARBA00023015"/>
    </source>
</evidence>
<organism evidence="10">
    <name type="scientific">Lamprotornis superbus</name>
    <dbReference type="NCBI Taxonomy" id="245042"/>
    <lineage>
        <taxon>Eukaryota</taxon>
        <taxon>Metazoa</taxon>
        <taxon>Chordata</taxon>
        <taxon>Craniata</taxon>
        <taxon>Vertebrata</taxon>
        <taxon>Euteleostomi</taxon>
        <taxon>Archelosauria</taxon>
        <taxon>Archosauria</taxon>
        <taxon>Dinosauria</taxon>
        <taxon>Saurischia</taxon>
        <taxon>Theropoda</taxon>
        <taxon>Coelurosauria</taxon>
        <taxon>Aves</taxon>
        <taxon>Neognathae</taxon>
        <taxon>Neoaves</taxon>
        <taxon>Telluraves</taxon>
        <taxon>Australaves</taxon>
        <taxon>Passeriformes</taxon>
        <taxon>Sturnidae</taxon>
        <taxon>Lamprotornis</taxon>
    </lineage>
</organism>
<dbReference type="AlphaFoldDB" id="A0A835U225"/>
<keyword evidence="7" id="KW-0675">Receptor</keyword>